<feature type="domain" description="Tripartite ATP-independent periplasmic transporters DctQ component" evidence="10">
    <location>
        <begin position="31"/>
        <end position="161"/>
    </location>
</feature>
<dbReference type="GO" id="GO:0005886">
    <property type="term" value="C:plasma membrane"/>
    <property type="evidence" value="ECO:0007669"/>
    <property type="project" value="UniProtKB-SubCell"/>
</dbReference>
<organism evidence="11 12">
    <name type="scientific">Ornithinibacillus halophilus</name>
    <dbReference type="NCBI Taxonomy" id="930117"/>
    <lineage>
        <taxon>Bacteria</taxon>
        <taxon>Bacillati</taxon>
        <taxon>Bacillota</taxon>
        <taxon>Bacilli</taxon>
        <taxon>Bacillales</taxon>
        <taxon>Bacillaceae</taxon>
        <taxon>Ornithinibacillus</taxon>
    </lineage>
</organism>
<feature type="transmembrane region" description="Helical" evidence="9">
    <location>
        <begin position="134"/>
        <end position="154"/>
    </location>
</feature>
<dbReference type="Proteomes" id="UP000183988">
    <property type="component" value="Unassembled WGS sequence"/>
</dbReference>
<dbReference type="InterPro" id="IPR055348">
    <property type="entry name" value="DctQ"/>
</dbReference>
<dbReference type="OrthoDB" id="63744at2"/>
<feature type="transmembrane region" description="Helical" evidence="9">
    <location>
        <begin position="92"/>
        <end position="114"/>
    </location>
</feature>
<dbReference type="Pfam" id="PF04290">
    <property type="entry name" value="DctQ"/>
    <property type="match status" value="1"/>
</dbReference>
<feature type="transmembrane region" description="Helical" evidence="9">
    <location>
        <begin position="21"/>
        <end position="44"/>
    </location>
</feature>
<evidence type="ECO:0000256" key="4">
    <source>
        <dbReference type="ARBA" id="ARBA00022519"/>
    </source>
</evidence>
<gene>
    <name evidence="11" type="ORF">SAMN05216225_101436</name>
</gene>
<dbReference type="PANTHER" id="PTHR35011">
    <property type="entry name" value="2,3-DIKETO-L-GULONATE TRAP TRANSPORTER SMALL PERMEASE PROTEIN YIAM"/>
    <property type="match status" value="1"/>
</dbReference>
<dbReference type="STRING" id="930117.SAMN05216225_101436"/>
<keyword evidence="4" id="KW-0997">Cell inner membrane</keyword>
<evidence type="ECO:0000256" key="1">
    <source>
        <dbReference type="ARBA" id="ARBA00004429"/>
    </source>
</evidence>
<keyword evidence="3" id="KW-1003">Cell membrane</keyword>
<keyword evidence="12" id="KW-1185">Reference proteome</keyword>
<keyword evidence="6 9" id="KW-1133">Transmembrane helix</keyword>
<dbReference type="AlphaFoldDB" id="A0A1M5GS50"/>
<dbReference type="InterPro" id="IPR007387">
    <property type="entry name" value="TRAP_DctQ"/>
</dbReference>
<dbReference type="PANTHER" id="PTHR35011:SF4">
    <property type="entry name" value="SLL1102 PROTEIN"/>
    <property type="match status" value="1"/>
</dbReference>
<accession>A0A1M5GS50</accession>
<evidence type="ECO:0000313" key="12">
    <source>
        <dbReference type="Proteomes" id="UP000183988"/>
    </source>
</evidence>
<evidence type="ECO:0000259" key="10">
    <source>
        <dbReference type="Pfam" id="PF04290"/>
    </source>
</evidence>
<keyword evidence="5 9" id="KW-0812">Transmembrane</keyword>
<proteinExistence type="inferred from homology"/>
<evidence type="ECO:0000256" key="3">
    <source>
        <dbReference type="ARBA" id="ARBA00022475"/>
    </source>
</evidence>
<evidence type="ECO:0000313" key="11">
    <source>
        <dbReference type="EMBL" id="SHG06604.1"/>
    </source>
</evidence>
<comment type="subcellular location">
    <subcellularLocation>
        <location evidence="1">Cell inner membrane</location>
        <topology evidence="1">Multi-pass membrane protein</topology>
    </subcellularLocation>
</comment>
<evidence type="ECO:0000256" key="9">
    <source>
        <dbReference type="SAM" id="Phobius"/>
    </source>
</evidence>
<dbReference type="EMBL" id="FQVW01000014">
    <property type="protein sequence ID" value="SHG06604.1"/>
    <property type="molecule type" value="Genomic_DNA"/>
</dbReference>
<evidence type="ECO:0000256" key="2">
    <source>
        <dbReference type="ARBA" id="ARBA00022448"/>
    </source>
</evidence>
<evidence type="ECO:0000256" key="8">
    <source>
        <dbReference type="ARBA" id="ARBA00038436"/>
    </source>
</evidence>
<comment type="similarity">
    <text evidence="8">Belongs to the TRAP transporter small permease family.</text>
</comment>
<feature type="transmembrane region" description="Helical" evidence="9">
    <location>
        <begin position="50"/>
        <end position="71"/>
    </location>
</feature>
<evidence type="ECO:0000256" key="6">
    <source>
        <dbReference type="ARBA" id="ARBA00022989"/>
    </source>
</evidence>
<reference evidence="11 12" key="1">
    <citation type="submission" date="2016-11" db="EMBL/GenBank/DDBJ databases">
        <authorList>
            <person name="Jaros S."/>
            <person name="Januszkiewicz K."/>
            <person name="Wedrychowicz H."/>
        </authorList>
    </citation>
    <scope>NUCLEOTIDE SEQUENCE [LARGE SCALE GENOMIC DNA]</scope>
    <source>
        <strain evidence="11 12">IBRC-M 10683</strain>
    </source>
</reference>
<keyword evidence="2" id="KW-0813">Transport</keyword>
<keyword evidence="7 9" id="KW-0472">Membrane</keyword>
<protein>
    <submittedName>
        <fullName evidence="11">TRAP-type mannitol/chloroaromatic compound transport system, small permease component</fullName>
    </submittedName>
</protein>
<name>A0A1M5GS50_9BACI</name>
<sequence>MMKAWNKVENFIDSLSEWLGKIGWVIIFYVMAFGLFDVIMRYFFDSPSLWISTTIQYAMVLLACVSGAYALNSGSFVKLDIFYEKFPPKVKAIVDILTFSLTFLYLYVLITKGIEAAQASFMLKQETPTAVPIPLYHLKAIIPFAAFCVLLVAIKKLVIDVRIVLGYHQVDKVENN</sequence>
<evidence type="ECO:0000256" key="7">
    <source>
        <dbReference type="ARBA" id="ARBA00023136"/>
    </source>
</evidence>
<dbReference type="RefSeq" id="WP_072889766.1">
    <property type="nucleotide sequence ID" value="NZ_FQVW01000014.1"/>
</dbReference>
<evidence type="ECO:0000256" key="5">
    <source>
        <dbReference type="ARBA" id="ARBA00022692"/>
    </source>
</evidence>